<dbReference type="PANTHER" id="PTHR13285">
    <property type="entry name" value="ACYLTRANSFERASE"/>
    <property type="match status" value="1"/>
</dbReference>
<dbReference type="Pfam" id="PF03062">
    <property type="entry name" value="MBOAT"/>
    <property type="match status" value="1"/>
</dbReference>
<dbReference type="GO" id="GO:0016746">
    <property type="term" value="F:acyltransferase activity"/>
    <property type="evidence" value="ECO:0007669"/>
    <property type="project" value="TreeGrafter"/>
</dbReference>
<keyword evidence="2 5" id="KW-0812">Transmembrane</keyword>
<feature type="transmembrane region" description="Helical" evidence="5">
    <location>
        <begin position="55"/>
        <end position="77"/>
    </location>
</feature>
<evidence type="ECO:0000256" key="1">
    <source>
        <dbReference type="ARBA" id="ARBA00004141"/>
    </source>
</evidence>
<proteinExistence type="predicted"/>
<evidence type="ECO:0000313" key="6">
    <source>
        <dbReference type="EMBL" id="EKF31487.1"/>
    </source>
</evidence>
<comment type="caution">
    <text evidence="6">The sequence shown here is derived from an EMBL/GenBank/DDBJ whole genome shotgun (WGS) entry which is preliminary data.</text>
</comment>
<dbReference type="InterPro" id="IPR004299">
    <property type="entry name" value="MBOAT_fam"/>
</dbReference>
<name>K2NRB7_TRYCR</name>
<protein>
    <submittedName>
        <fullName evidence="6">Glycerol uptake protein, putative</fullName>
    </submittedName>
</protein>
<evidence type="ECO:0000256" key="3">
    <source>
        <dbReference type="ARBA" id="ARBA00022989"/>
    </source>
</evidence>
<feature type="transmembrane region" description="Helical" evidence="5">
    <location>
        <begin position="26"/>
        <end position="49"/>
    </location>
</feature>
<feature type="transmembrane region" description="Helical" evidence="5">
    <location>
        <begin position="239"/>
        <end position="264"/>
    </location>
</feature>
<gene>
    <name evidence="6" type="ORF">MOQ_004679</name>
</gene>
<keyword evidence="3 5" id="KW-1133">Transmembrane helix</keyword>
<comment type="subcellular location">
    <subcellularLocation>
        <location evidence="1">Membrane</location>
        <topology evidence="1">Multi-pass membrane protein</topology>
    </subcellularLocation>
</comment>
<dbReference type="AlphaFoldDB" id="K2NRB7"/>
<feature type="transmembrane region" description="Helical" evidence="5">
    <location>
        <begin position="139"/>
        <end position="155"/>
    </location>
</feature>
<accession>K2NRB7</accession>
<reference evidence="6 7" key="1">
    <citation type="journal article" date="2012" name="BMC Genomics">
        <title>Comparative genomic analysis of human infective Trypanosoma cruzi lineages with the bat-restricted subspecies T. cruzi marinkellei.</title>
        <authorList>
            <person name="Franzen O."/>
            <person name="Talavera-Lopez C."/>
            <person name="Ochaya S."/>
            <person name="Butler C.E."/>
            <person name="Messenger L.A."/>
            <person name="Lewis M.D."/>
            <person name="Llewellyn M.S."/>
            <person name="Marinkelle C.J."/>
            <person name="Tyler K.M."/>
            <person name="Miles M.A."/>
            <person name="Andersson B."/>
        </authorList>
    </citation>
    <scope>NUCLEOTIDE SEQUENCE [LARGE SCALE GENOMIC DNA]</scope>
    <source>
        <strain evidence="6 7">B7</strain>
    </source>
</reference>
<organism evidence="6 7">
    <name type="scientific">Trypanosoma cruzi marinkellei</name>
    <dbReference type="NCBI Taxonomy" id="85056"/>
    <lineage>
        <taxon>Eukaryota</taxon>
        <taxon>Discoba</taxon>
        <taxon>Euglenozoa</taxon>
        <taxon>Kinetoplastea</taxon>
        <taxon>Metakinetoplastina</taxon>
        <taxon>Trypanosomatida</taxon>
        <taxon>Trypanosomatidae</taxon>
        <taxon>Trypanosoma</taxon>
        <taxon>Schizotrypanum</taxon>
    </lineage>
</organism>
<feature type="transmembrane region" description="Helical" evidence="5">
    <location>
        <begin position="202"/>
        <end position="219"/>
    </location>
</feature>
<evidence type="ECO:0000313" key="7">
    <source>
        <dbReference type="Proteomes" id="UP000007350"/>
    </source>
</evidence>
<evidence type="ECO:0000256" key="2">
    <source>
        <dbReference type="ARBA" id="ARBA00022692"/>
    </source>
</evidence>
<dbReference type="GO" id="GO:0016020">
    <property type="term" value="C:membrane"/>
    <property type="evidence" value="ECO:0007669"/>
    <property type="project" value="UniProtKB-SubCell"/>
</dbReference>
<keyword evidence="7" id="KW-1185">Reference proteome</keyword>
<dbReference type="InterPro" id="IPR051085">
    <property type="entry name" value="MB_O-acyltransferase"/>
</dbReference>
<dbReference type="PANTHER" id="PTHR13285:SF18">
    <property type="entry name" value="PROTEIN-CYSTEINE N-PALMITOYLTRANSFERASE RASP"/>
    <property type="match status" value="1"/>
</dbReference>
<dbReference type="OrthoDB" id="261651at2759"/>
<sequence length="285" mass="33189">MSSFNAFASYCHCTTVAMPRRQMILYALRVLTLYLTLIFMLHFIFVNAFRMRPEVFWELSVFESLSLLYYCLAFLWLKFSLVWKLSRLAAVLDGFDVPEDMRRCFSNTVSIQEFWRDWHASFNLWIVRYMYIPMGGNKMKHLNIFPIFFFIAIWHDVELHLLKWAVCILTVFVLELVVGSVWHSSRFARLRRSKYQRFIRSFGGLFTVFGLIVANLIGFSSPTYKSSERQMDKVISNSLLSAGPLCYVAFVVLLYFVAATGIITRDAEAAELLRLKKRYGISAGA</sequence>
<dbReference type="Proteomes" id="UP000007350">
    <property type="component" value="Unassembled WGS sequence"/>
</dbReference>
<keyword evidence="4 5" id="KW-0472">Membrane</keyword>
<evidence type="ECO:0000256" key="4">
    <source>
        <dbReference type="ARBA" id="ARBA00023136"/>
    </source>
</evidence>
<dbReference type="EMBL" id="AHKC01010783">
    <property type="protein sequence ID" value="EKF31487.1"/>
    <property type="molecule type" value="Genomic_DNA"/>
</dbReference>
<dbReference type="GO" id="GO:0005783">
    <property type="term" value="C:endoplasmic reticulum"/>
    <property type="evidence" value="ECO:0007669"/>
    <property type="project" value="TreeGrafter"/>
</dbReference>
<feature type="transmembrane region" description="Helical" evidence="5">
    <location>
        <begin position="161"/>
        <end position="182"/>
    </location>
</feature>
<evidence type="ECO:0000256" key="5">
    <source>
        <dbReference type="SAM" id="Phobius"/>
    </source>
</evidence>